<gene>
    <name evidence="1" type="ORF">PAMC26510_18040</name>
</gene>
<comment type="caution">
    <text evidence="1">The sequence shown here is derived from an EMBL/GenBank/DDBJ whole genome shotgun (WGS) entry which is preliminary data.</text>
</comment>
<protein>
    <submittedName>
        <fullName evidence="1">Uncharacterized protein</fullName>
    </submittedName>
</protein>
<accession>A0A242MR47</accession>
<reference evidence="1 2" key="1">
    <citation type="submission" date="2017-03" db="EMBL/GenBank/DDBJ databases">
        <title>Genome analysis of strain PAMC 26510.</title>
        <authorList>
            <person name="Oh H.-M."/>
            <person name="Yang J.-A."/>
        </authorList>
    </citation>
    <scope>NUCLEOTIDE SEQUENCE [LARGE SCALE GENOMIC DNA]</scope>
    <source>
        <strain evidence="1 2">PAMC 26510</strain>
    </source>
</reference>
<dbReference type="Proteomes" id="UP000194546">
    <property type="component" value="Unassembled WGS sequence"/>
</dbReference>
<evidence type="ECO:0000313" key="1">
    <source>
        <dbReference type="EMBL" id="OTP73790.1"/>
    </source>
</evidence>
<name>A0A242MR47_CABSO</name>
<dbReference type="AlphaFoldDB" id="A0A242MR47"/>
<sequence length="40" mass="4553">MPEFTRAAPSLPRNTMDHFQKSTIFIAFEEAGGFRRRAPA</sequence>
<dbReference type="EMBL" id="NBTY01000097">
    <property type="protein sequence ID" value="OTP73790.1"/>
    <property type="molecule type" value="Genomic_DNA"/>
</dbReference>
<organism evidence="1 2">
    <name type="scientific">Caballeronia sordidicola</name>
    <name type="common">Burkholderia sordidicola</name>
    <dbReference type="NCBI Taxonomy" id="196367"/>
    <lineage>
        <taxon>Bacteria</taxon>
        <taxon>Pseudomonadati</taxon>
        <taxon>Pseudomonadota</taxon>
        <taxon>Betaproteobacteria</taxon>
        <taxon>Burkholderiales</taxon>
        <taxon>Burkholderiaceae</taxon>
        <taxon>Caballeronia</taxon>
    </lineage>
</organism>
<proteinExistence type="predicted"/>
<evidence type="ECO:0000313" key="2">
    <source>
        <dbReference type="Proteomes" id="UP000194546"/>
    </source>
</evidence>